<name>A0ABS8P950_9PSEU</name>
<proteinExistence type="predicted"/>
<dbReference type="PANTHER" id="PTHR22683">
    <property type="entry name" value="SPORULATION PROTEIN RELATED"/>
    <property type="match status" value="1"/>
</dbReference>
<reference evidence="7 8" key="1">
    <citation type="submission" date="2021-11" db="EMBL/GenBank/DDBJ databases">
        <title>Draft genome sequence of Actinomycetospora sp. SF1 isolated from the rhizosphere soil.</title>
        <authorList>
            <person name="Duangmal K."/>
            <person name="Chantavorakit T."/>
        </authorList>
    </citation>
    <scope>NUCLEOTIDE SEQUENCE [LARGE SCALE GENOMIC DNA]</scope>
    <source>
        <strain evidence="7 8">TBRC 5722</strain>
    </source>
</reference>
<keyword evidence="5" id="KW-0472">Membrane</keyword>
<accession>A0ABS8P950</accession>
<dbReference type="Pfam" id="PF01580">
    <property type="entry name" value="FtsK_SpoIIIE"/>
    <property type="match status" value="1"/>
</dbReference>
<evidence type="ECO:0000256" key="2">
    <source>
        <dbReference type="ARBA" id="ARBA00022840"/>
    </source>
</evidence>
<dbReference type="RefSeq" id="WP_230731809.1">
    <property type="nucleotide sequence ID" value="NZ_JAJNDB010000001.1"/>
</dbReference>
<keyword evidence="1 3" id="KW-0547">Nucleotide-binding</keyword>
<keyword evidence="8" id="KW-1185">Reference proteome</keyword>
<evidence type="ECO:0000256" key="1">
    <source>
        <dbReference type="ARBA" id="ARBA00022741"/>
    </source>
</evidence>
<evidence type="ECO:0000313" key="8">
    <source>
        <dbReference type="Proteomes" id="UP001199469"/>
    </source>
</evidence>
<dbReference type="InterPro" id="IPR002543">
    <property type="entry name" value="FtsK_dom"/>
</dbReference>
<sequence length="719" mass="78647">MTDNKVVPIRPQVEEDDSDEVAVMMPETPTEVLGAAAEDVPLAVDPPQGHLSLAELTGLDLPEHRLIVPRWMKSWADAKAVALWLVRYVGNWATFHLTRAPLYAYRAFLRTFVGAGRTIAAYWAWVWDKQGRQMAALAHQGADQQAWKTARKEWSETVRRRLIGSAFALLGGVGVVVTAYLTLPPWAVALALVGVLGVLVKLGAPEDRPLVDAYYTSKPNETFRLTSKMVIKALGSLSIAAINAAIKEDPKDGVRFPKPITTDGPGFRAEVDLPHGVTAAQIMEKRTELASGLRRPLGTVWPESDPAVHAGRLVLWVGNQELSKLVKKAPYDRSGWKADCFGNIPFGYDQRGRSVSFEMMYGNLLVGSLPGAGKTAAIRGLLLALALDPLPQLRVAEHKGSGDLGMFEQMAHFYVSGIADEDIEQTRDQLRDLVREVGRRAEVVKKLGKDGLAPDMKVTRQTASMRNLGLKPIVMVIDECHEVFGHEDYGKDCGRLAEKIIKRGRAFGVILILATQRPDKDSLPTGVSANVSHRFCLRVADQVTNDMILGTSAYKQGIQATILSQRDKGIGYLKGAFDDAVVVRTYYSGADAAKRIAKRAYDARVAAGNITGQAAGEEVERPASYSLLEDLQTIFVESERVGMHSEEICERLRQLRPDAYADWTPDTLAEALPEGMSTTQIKIGGKNRRGLRREHVLAGIGPADGVPELPQGPDLDGEM</sequence>
<evidence type="ECO:0000256" key="4">
    <source>
        <dbReference type="SAM" id="MobiDB-lite"/>
    </source>
</evidence>
<evidence type="ECO:0000313" key="7">
    <source>
        <dbReference type="EMBL" id="MCD2193554.1"/>
    </source>
</evidence>
<keyword evidence="7" id="KW-0131">Cell cycle</keyword>
<evidence type="ECO:0000256" key="3">
    <source>
        <dbReference type="PROSITE-ProRule" id="PRU00289"/>
    </source>
</evidence>
<dbReference type="InterPro" id="IPR050206">
    <property type="entry name" value="FtsK/SpoIIIE/SftA"/>
</dbReference>
<keyword evidence="7" id="KW-0132">Cell division</keyword>
<feature type="binding site" evidence="3">
    <location>
        <begin position="368"/>
        <end position="375"/>
    </location>
    <ligand>
        <name>ATP</name>
        <dbReference type="ChEBI" id="CHEBI:30616"/>
    </ligand>
</feature>
<organism evidence="7 8">
    <name type="scientific">Actinomycetospora endophytica</name>
    <dbReference type="NCBI Taxonomy" id="2291215"/>
    <lineage>
        <taxon>Bacteria</taxon>
        <taxon>Bacillati</taxon>
        <taxon>Actinomycetota</taxon>
        <taxon>Actinomycetes</taxon>
        <taxon>Pseudonocardiales</taxon>
        <taxon>Pseudonocardiaceae</taxon>
        <taxon>Actinomycetospora</taxon>
    </lineage>
</organism>
<dbReference type="EMBL" id="JAJNDB010000001">
    <property type="protein sequence ID" value="MCD2193554.1"/>
    <property type="molecule type" value="Genomic_DNA"/>
</dbReference>
<evidence type="ECO:0000256" key="5">
    <source>
        <dbReference type="SAM" id="Phobius"/>
    </source>
</evidence>
<gene>
    <name evidence="7" type="ORF">LQ327_09175</name>
</gene>
<dbReference type="InterPro" id="IPR027417">
    <property type="entry name" value="P-loop_NTPase"/>
</dbReference>
<dbReference type="Gene3D" id="3.40.50.300">
    <property type="entry name" value="P-loop containing nucleotide triphosphate hydrolases"/>
    <property type="match status" value="1"/>
</dbReference>
<feature type="region of interest" description="Disordered" evidence="4">
    <location>
        <begin position="700"/>
        <end position="719"/>
    </location>
</feature>
<dbReference type="PANTHER" id="PTHR22683:SF41">
    <property type="entry name" value="DNA TRANSLOCASE FTSK"/>
    <property type="match status" value="1"/>
</dbReference>
<keyword evidence="5" id="KW-1133">Transmembrane helix</keyword>
<dbReference type="PROSITE" id="PS50901">
    <property type="entry name" value="FTSK"/>
    <property type="match status" value="1"/>
</dbReference>
<dbReference type="SUPFAM" id="SSF52540">
    <property type="entry name" value="P-loop containing nucleoside triphosphate hydrolases"/>
    <property type="match status" value="1"/>
</dbReference>
<feature type="domain" description="FtsK" evidence="6">
    <location>
        <begin position="352"/>
        <end position="546"/>
    </location>
</feature>
<protein>
    <submittedName>
        <fullName evidence="7">Cell division protein FtsK</fullName>
    </submittedName>
</protein>
<comment type="caution">
    <text evidence="7">The sequence shown here is derived from an EMBL/GenBank/DDBJ whole genome shotgun (WGS) entry which is preliminary data.</text>
</comment>
<feature type="transmembrane region" description="Helical" evidence="5">
    <location>
        <begin position="162"/>
        <end position="180"/>
    </location>
</feature>
<keyword evidence="5" id="KW-0812">Transmembrane</keyword>
<dbReference type="Proteomes" id="UP001199469">
    <property type="component" value="Unassembled WGS sequence"/>
</dbReference>
<evidence type="ECO:0000259" key="6">
    <source>
        <dbReference type="PROSITE" id="PS50901"/>
    </source>
</evidence>
<keyword evidence="2 3" id="KW-0067">ATP-binding</keyword>
<dbReference type="GO" id="GO:0051301">
    <property type="term" value="P:cell division"/>
    <property type="evidence" value="ECO:0007669"/>
    <property type="project" value="UniProtKB-KW"/>
</dbReference>